<name>A0A0E0MML1_ORYPU</name>
<evidence type="ECO:0000313" key="2">
    <source>
        <dbReference type="Proteomes" id="UP000026962"/>
    </source>
</evidence>
<dbReference type="EnsemblPlants" id="OPUNC12G11310.1">
    <property type="protein sequence ID" value="OPUNC12G11310.1"/>
    <property type="gene ID" value="OPUNC12G11310"/>
</dbReference>
<dbReference type="AlphaFoldDB" id="A0A0E0MML1"/>
<sequence>MTPLILAGFVVAVSPPSRSHPRPLQLQKPSHNPFSHFRNLPLFLAPGNELPPPLSHSAAAAELRSGFAAGQVLPSSLHYHPQLRRITANLVHSFASSEDHRNPRSPQTIWLWASLRARKWASTSHTACLRFGLFDLRAKTASLGVKTSC</sequence>
<reference evidence="1" key="1">
    <citation type="submission" date="2015-04" db="UniProtKB">
        <authorList>
            <consortium name="EnsemblPlants"/>
        </authorList>
    </citation>
    <scope>IDENTIFICATION</scope>
</reference>
<dbReference type="Proteomes" id="UP000026962">
    <property type="component" value="Chromosome 12"/>
</dbReference>
<proteinExistence type="predicted"/>
<dbReference type="Gramene" id="OPUNC12G11310.1">
    <property type="protein sequence ID" value="OPUNC12G11310.1"/>
    <property type="gene ID" value="OPUNC12G11310"/>
</dbReference>
<dbReference type="HOGENOM" id="CLU_1752683_0_0_1"/>
<reference evidence="1" key="2">
    <citation type="submission" date="2018-05" db="EMBL/GenBank/DDBJ databases">
        <title>OpunRS2 (Oryza punctata Reference Sequence Version 2).</title>
        <authorList>
            <person name="Zhang J."/>
            <person name="Kudrna D."/>
            <person name="Lee S."/>
            <person name="Talag J."/>
            <person name="Welchert J."/>
            <person name="Wing R.A."/>
        </authorList>
    </citation>
    <scope>NUCLEOTIDE SEQUENCE [LARGE SCALE GENOMIC DNA]</scope>
</reference>
<organism evidence="1">
    <name type="scientific">Oryza punctata</name>
    <name type="common">Red rice</name>
    <dbReference type="NCBI Taxonomy" id="4537"/>
    <lineage>
        <taxon>Eukaryota</taxon>
        <taxon>Viridiplantae</taxon>
        <taxon>Streptophyta</taxon>
        <taxon>Embryophyta</taxon>
        <taxon>Tracheophyta</taxon>
        <taxon>Spermatophyta</taxon>
        <taxon>Magnoliopsida</taxon>
        <taxon>Liliopsida</taxon>
        <taxon>Poales</taxon>
        <taxon>Poaceae</taxon>
        <taxon>BOP clade</taxon>
        <taxon>Oryzoideae</taxon>
        <taxon>Oryzeae</taxon>
        <taxon>Oryzinae</taxon>
        <taxon>Oryza</taxon>
    </lineage>
</organism>
<protein>
    <submittedName>
        <fullName evidence="1">Uncharacterized protein</fullName>
    </submittedName>
</protein>
<keyword evidence="2" id="KW-1185">Reference proteome</keyword>
<evidence type="ECO:0000313" key="1">
    <source>
        <dbReference type="EnsemblPlants" id="OPUNC12G11310.1"/>
    </source>
</evidence>
<accession>A0A0E0MML1</accession>